<keyword evidence="1" id="KW-0732">Signal</keyword>
<reference evidence="2 3" key="1">
    <citation type="submission" date="2017-08" db="EMBL/GenBank/DDBJ databases">
        <title>Complete genome of Colwellia sp. NB097-1, a psychrophile bacterium ioslated from Bering Sea.</title>
        <authorList>
            <person name="Chen X."/>
        </authorList>
    </citation>
    <scope>NUCLEOTIDE SEQUENCE [LARGE SCALE GENOMIC DNA]</scope>
    <source>
        <strain evidence="2 3">NB097-1</strain>
    </source>
</reference>
<accession>A0A222G3L0</accession>
<protein>
    <recommendedName>
        <fullName evidence="4">Lipoprotein</fullName>
    </recommendedName>
</protein>
<evidence type="ECO:0000313" key="3">
    <source>
        <dbReference type="Proteomes" id="UP000202259"/>
    </source>
</evidence>
<dbReference type="KEGG" id="cber:B5D82_00535"/>
<evidence type="ECO:0008006" key="4">
    <source>
        <dbReference type="Google" id="ProtNLM"/>
    </source>
</evidence>
<dbReference type="RefSeq" id="WP_081148360.1">
    <property type="nucleotide sequence ID" value="NZ_CP020465.1"/>
</dbReference>
<feature type="signal peptide" evidence="1">
    <location>
        <begin position="1"/>
        <end position="19"/>
    </location>
</feature>
<dbReference type="AlphaFoldDB" id="A0A222G3L0"/>
<dbReference type="PROSITE" id="PS51257">
    <property type="entry name" value="PROKAR_LIPOPROTEIN"/>
    <property type="match status" value="1"/>
</dbReference>
<dbReference type="OrthoDB" id="6227752at2"/>
<organism evidence="2 3">
    <name type="scientific">Cognaticolwellia beringensis</name>
    <dbReference type="NCBI Taxonomy" id="1967665"/>
    <lineage>
        <taxon>Bacteria</taxon>
        <taxon>Pseudomonadati</taxon>
        <taxon>Pseudomonadota</taxon>
        <taxon>Gammaproteobacteria</taxon>
        <taxon>Alteromonadales</taxon>
        <taxon>Colwelliaceae</taxon>
        <taxon>Cognaticolwellia</taxon>
    </lineage>
</organism>
<proteinExistence type="predicted"/>
<evidence type="ECO:0000256" key="1">
    <source>
        <dbReference type="SAM" id="SignalP"/>
    </source>
</evidence>
<dbReference type="EMBL" id="CP020465">
    <property type="protein sequence ID" value="ASP46389.1"/>
    <property type="molecule type" value="Genomic_DNA"/>
</dbReference>
<name>A0A222G3L0_9GAMM</name>
<dbReference type="Proteomes" id="UP000202259">
    <property type="component" value="Chromosome"/>
</dbReference>
<evidence type="ECO:0000313" key="2">
    <source>
        <dbReference type="EMBL" id="ASP46389.1"/>
    </source>
</evidence>
<keyword evidence="3" id="KW-1185">Reference proteome</keyword>
<gene>
    <name evidence="2" type="ORF">B5D82_00535</name>
</gene>
<sequence length="114" mass="12910">MKNSIYLLLALALTGCANNVETPNGASQWDFDHQVQFKQTDLKDGKHHLQVIAKQSTEFSKLATFLMRQSLRICKSYGFKIEVLEGVERFDDKLSFPNMIMPSLSANIECPISQ</sequence>
<feature type="chain" id="PRO_5013007959" description="Lipoprotein" evidence="1">
    <location>
        <begin position="20"/>
        <end position="114"/>
    </location>
</feature>